<dbReference type="EMBL" id="JAFIMR010000057">
    <property type="protein sequence ID" value="KAI1853439.1"/>
    <property type="molecule type" value="Genomic_DNA"/>
</dbReference>
<gene>
    <name evidence="2" type="ORF">JX265_012730</name>
</gene>
<name>A0A9P9WA31_9PEZI</name>
<keyword evidence="3" id="KW-1185">Reference proteome</keyword>
<protein>
    <recommendedName>
        <fullName evidence="1">DUF6546 domain-containing protein</fullName>
    </recommendedName>
</protein>
<dbReference type="Pfam" id="PF20183">
    <property type="entry name" value="DUF6546"/>
    <property type="match status" value="1"/>
</dbReference>
<evidence type="ECO:0000259" key="1">
    <source>
        <dbReference type="Pfam" id="PF20183"/>
    </source>
</evidence>
<evidence type="ECO:0000313" key="2">
    <source>
        <dbReference type="EMBL" id="KAI1853439.1"/>
    </source>
</evidence>
<evidence type="ECO:0000313" key="3">
    <source>
        <dbReference type="Proteomes" id="UP000829685"/>
    </source>
</evidence>
<organism evidence="2 3">
    <name type="scientific">Neoarthrinium moseri</name>
    <dbReference type="NCBI Taxonomy" id="1658444"/>
    <lineage>
        <taxon>Eukaryota</taxon>
        <taxon>Fungi</taxon>
        <taxon>Dikarya</taxon>
        <taxon>Ascomycota</taxon>
        <taxon>Pezizomycotina</taxon>
        <taxon>Sordariomycetes</taxon>
        <taxon>Xylariomycetidae</taxon>
        <taxon>Amphisphaeriales</taxon>
        <taxon>Apiosporaceae</taxon>
        <taxon>Neoarthrinium</taxon>
    </lineage>
</organism>
<feature type="domain" description="DUF6546" evidence="1">
    <location>
        <begin position="326"/>
        <end position="393"/>
    </location>
</feature>
<dbReference type="InterPro" id="IPR046676">
    <property type="entry name" value="DUF6546"/>
</dbReference>
<comment type="caution">
    <text evidence="2">The sequence shown here is derived from an EMBL/GenBank/DDBJ whole genome shotgun (WGS) entry which is preliminary data.</text>
</comment>
<reference evidence="2" key="1">
    <citation type="submission" date="2021-03" db="EMBL/GenBank/DDBJ databases">
        <title>Revisited historic fungal species revealed as producer of novel bioactive compounds through whole genome sequencing and comparative genomics.</title>
        <authorList>
            <person name="Vignolle G.A."/>
            <person name="Hochenegger N."/>
            <person name="Mach R.L."/>
            <person name="Mach-Aigner A.R."/>
            <person name="Javad Rahimi M."/>
            <person name="Salim K.A."/>
            <person name="Chan C.M."/>
            <person name="Lim L.B.L."/>
            <person name="Cai F."/>
            <person name="Druzhinina I.S."/>
            <person name="U'Ren J.M."/>
            <person name="Derntl C."/>
        </authorList>
    </citation>
    <scope>NUCLEOTIDE SEQUENCE</scope>
    <source>
        <strain evidence="2">TUCIM 5799</strain>
    </source>
</reference>
<dbReference type="AlphaFoldDB" id="A0A9P9WA31"/>
<dbReference type="Proteomes" id="UP000829685">
    <property type="component" value="Unassembled WGS sequence"/>
</dbReference>
<sequence length="418" mass="46105">MASLTSLPPELQMHTVHLTSDSQPDLAVTLEEPAQNNEAFTETVLLILCLLSSWGPAGNEAGTSCRGIRLILSAASPTDAIDSHGFKRRHRKVRWERSCIGFLVNRPRDLPVSCLVSTFSCTALKTFRNFSLAAICAIASCLPNVHTLDWGLGDLERHGIARGVEMREEFAKGLMELPRNVRHFALKFDRGVPLNHHWSPPQLYHGDPAVPDPLSVSLRYLMQRLETLEIKNDTIIGSEIFWPSSSTDPGSHNNGPVGFPNLRHVVVCAGIVSPYGSWLCSEDPSVGAVQPPNVNPLNDDVVPGDEGEAMFRLKYLPGLVEPYHLAAACAASRMPRLNNLEIMWSSPRPACLEYIVRDCGAQATLKFYGSLPLELTGSSEKAWREAVKVHVGDENSLDMDFIDEGNNWQPPETRTLRA</sequence>
<accession>A0A9P9WA31</accession>
<proteinExistence type="predicted"/>